<organism evidence="1 2">
    <name type="scientific">Plectonema radiosum NIES-515</name>
    <dbReference type="NCBI Taxonomy" id="2986073"/>
    <lineage>
        <taxon>Bacteria</taxon>
        <taxon>Bacillati</taxon>
        <taxon>Cyanobacteriota</taxon>
        <taxon>Cyanophyceae</taxon>
        <taxon>Oscillatoriophycideae</taxon>
        <taxon>Oscillatoriales</taxon>
        <taxon>Microcoleaceae</taxon>
        <taxon>Plectonema</taxon>
    </lineage>
</organism>
<dbReference type="SUPFAM" id="SSF56801">
    <property type="entry name" value="Acetyl-CoA synthetase-like"/>
    <property type="match status" value="1"/>
</dbReference>
<comment type="caution">
    <text evidence="1">The sequence shown here is derived from an EMBL/GenBank/DDBJ whole genome shotgun (WGS) entry which is preliminary data.</text>
</comment>
<dbReference type="Proteomes" id="UP001526143">
    <property type="component" value="Unassembled WGS sequence"/>
</dbReference>
<evidence type="ECO:0000313" key="1">
    <source>
        <dbReference type="EMBL" id="MCV3212185.1"/>
    </source>
</evidence>
<evidence type="ECO:0008006" key="3">
    <source>
        <dbReference type="Google" id="ProtNLM"/>
    </source>
</evidence>
<reference evidence="1 2" key="1">
    <citation type="submission" date="2022-10" db="EMBL/GenBank/DDBJ databases">
        <title>Identification of biosynthetic pathway for the production of the potent trypsin inhibitor radiosumin.</title>
        <authorList>
            <person name="Fewer D.P."/>
            <person name="Delbaje E."/>
            <person name="Ouyang X."/>
            <person name="Agostino P.D."/>
            <person name="Wahlsten M."/>
            <person name="Jokela J."/>
            <person name="Permi P."/>
            <person name="Haapaniemi E."/>
            <person name="Koistinen H."/>
        </authorList>
    </citation>
    <scope>NUCLEOTIDE SEQUENCE [LARGE SCALE GENOMIC DNA]</scope>
    <source>
        <strain evidence="1 2">NIES-515</strain>
    </source>
</reference>
<sequence length="50" mass="5719">MQANITDGDGVWQDEDGYFWIMGRVDDVLNVSGLPSQSRKKFKERLCVLT</sequence>
<proteinExistence type="predicted"/>
<keyword evidence="2" id="KW-1185">Reference proteome</keyword>
<dbReference type="EMBL" id="JAOWRF010000013">
    <property type="protein sequence ID" value="MCV3212185.1"/>
    <property type="molecule type" value="Genomic_DNA"/>
</dbReference>
<evidence type="ECO:0000313" key="2">
    <source>
        <dbReference type="Proteomes" id="UP001526143"/>
    </source>
</evidence>
<name>A0ABT3AT20_9CYAN</name>
<dbReference type="RefSeq" id="WP_263743702.1">
    <property type="nucleotide sequence ID" value="NZ_JAOWRF010000013.1"/>
</dbReference>
<gene>
    <name evidence="1" type="ORF">OGM63_01355</name>
</gene>
<accession>A0ABT3AT20</accession>
<protein>
    <recommendedName>
        <fullName evidence="3">AMP-dependent synthetase and ligase</fullName>
    </recommendedName>
</protein>